<dbReference type="InterPro" id="IPR027417">
    <property type="entry name" value="P-loop_NTPase"/>
</dbReference>
<evidence type="ECO:0000259" key="6">
    <source>
        <dbReference type="PROSITE" id="PS51720"/>
    </source>
</evidence>
<evidence type="ECO:0000256" key="3">
    <source>
        <dbReference type="ARBA" id="ARBA00022741"/>
    </source>
</evidence>
<dbReference type="PANTHER" id="PTHR10903:SF188">
    <property type="entry name" value="GTPASE IMAP FAMILY MEMBER 2-LIKE-RELATED"/>
    <property type="match status" value="1"/>
</dbReference>
<feature type="non-terminal residue" evidence="7">
    <location>
        <position position="341"/>
    </location>
</feature>
<evidence type="ECO:0000256" key="1">
    <source>
        <dbReference type="ARBA" id="ARBA00008535"/>
    </source>
</evidence>
<dbReference type="EMBL" id="JACVVK020000289">
    <property type="protein sequence ID" value="KAK7480059.1"/>
    <property type="molecule type" value="Genomic_DNA"/>
</dbReference>
<evidence type="ECO:0000259" key="5">
    <source>
        <dbReference type="PROSITE" id="PS50207"/>
    </source>
</evidence>
<dbReference type="PROSITE" id="PS51720">
    <property type="entry name" value="G_AIG1"/>
    <property type="match status" value="1"/>
</dbReference>
<keyword evidence="4" id="KW-0342">GTP-binding</keyword>
<dbReference type="SUPFAM" id="SSF52129">
    <property type="entry name" value="Caspase-like"/>
    <property type="match status" value="1"/>
</dbReference>
<dbReference type="Gene3D" id="3.30.70.1470">
    <property type="entry name" value="Caspase-like"/>
    <property type="match status" value="1"/>
</dbReference>
<dbReference type="SMART" id="SM00115">
    <property type="entry name" value="CASc"/>
    <property type="match status" value="1"/>
</dbReference>
<dbReference type="Gene3D" id="3.40.50.300">
    <property type="entry name" value="P-loop containing nucleotide triphosphate hydrolases"/>
    <property type="match status" value="1"/>
</dbReference>
<accession>A0ABD0JZC7</accession>
<dbReference type="SUPFAM" id="SSF52540">
    <property type="entry name" value="P-loop containing nucleoside triphosphate hydrolases"/>
    <property type="match status" value="1"/>
</dbReference>
<keyword evidence="3" id="KW-0547">Nucleotide-binding</keyword>
<gene>
    <name evidence="7" type="ORF">BaRGS_00028696</name>
</gene>
<proteinExistence type="inferred from homology"/>
<dbReference type="InterPro" id="IPR045058">
    <property type="entry name" value="GIMA/IAN/Toc"/>
</dbReference>
<dbReference type="InterPro" id="IPR002138">
    <property type="entry name" value="Pept_C14_p10"/>
</dbReference>
<keyword evidence="8" id="KW-1185">Reference proteome</keyword>
<dbReference type="InterPro" id="IPR029030">
    <property type="entry name" value="Caspase-like_dom_sf"/>
</dbReference>
<feature type="domain" description="AIG1-type G" evidence="6">
    <location>
        <begin position="142"/>
        <end position="341"/>
    </location>
</feature>
<dbReference type="InterPro" id="IPR006703">
    <property type="entry name" value="G_AIG1"/>
</dbReference>
<sequence length="341" mass="38100">MKSHCDYCWYLKKNKKNCFEQTTYFDGNNFHGQTFVPPGHPDLDTDATSLGKEQKLVPNEADFLLAYSTVPGFVSYRDATQGSLFIGKLKELLNKHAHDHDIMDILTMVKHEVGKTPGKDGVMQAPATLTTLRKKVYLSPQARLRVLLLGETTGAGKSSLGNTLLGRTAFRAEGGSQSITLQCQREEEIRGKENVLLEPSSLQITDTPAVCNTLRSELDISRELLNALPLTAPGPHVILMVLRCDRRFSQEYKAYKRLKALFGPGMCDHMILIFNAMDTYKDSTLEEMREALGNEIQSVRASMPNLQEVLNDADGRYMGIDNVASPDIRDRQAQDLIAMML</sequence>
<dbReference type="InterPro" id="IPR011600">
    <property type="entry name" value="Pept_C14_caspase"/>
</dbReference>
<comment type="similarity">
    <text evidence="2">Belongs to the peptidase C14A family.</text>
</comment>
<evidence type="ECO:0008006" key="9">
    <source>
        <dbReference type="Google" id="ProtNLM"/>
    </source>
</evidence>
<dbReference type="InterPro" id="IPR015917">
    <property type="entry name" value="Pept_C14A"/>
</dbReference>
<evidence type="ECO:0000256" key="4">
    <source>
        <dbReference type="ARBA" id="ARBA00023134"/>
    </source>
</evidence>
<dbReference type="Pfam" id="PF04548">
    <property type="entry name" value="AIG1"/>
    <property type="match status" value="1"/>
</dbReference>
<evidence type="ECO:0000256" key="2">
    <source>
        <dbReference type="ARBA" id="ARBA00010134"/>
    </source>
</evidence>
<dbReference type="Proteomes" id="UP001519460">
    <property type="component" value="Unassembled WGS sequence"/>
</dbReference>
<dbReference type="PANTHER" id="PTHR10903">
    <property type="entry name" value="GTPASE, IMAP FAMILY MEMBER-RELATED"/>
    <property type="match status" value="1"/>
</dbReference>
<name>A0ABD0JZC7_9CAEN</name>
<comment type="similarity">
    <text evidence="1">Belongs to the TRAFAC class TrmE-Era-EngA-EngB-Septin-like GTPase superfamily. AIG1/Toc34/Toc159-like paraseptin GTPase family. IAN subfamily.</text>
</comment>
<comment type="caution">
    <text evidence="7">The sequence shown here is derived from an EMBL/GenBank/DDBJ whole genome shotgun (WGS) entry which is preliminary data.</text>
</comment>
<dbReference type="PROSITE" id="PS50207">
    <property type="entry name" value="CASPASE_P10"/>
    <property type="match status" value="1"/>
</dbReference>
<reference evidence="7 8" key="1">
    <citation type="journal article" date="2023" name="Sci. Data">
        <title>Genome assembly of the Korean intertidal mud-creeper Batillaria attramentaria.</title>
        <authorList>
            <person name="Patra A.K."/>
            <person name="Ho P.T."/>
            <person name="Jun S."/>
            <person name="Lee S.J."/>
            <person name="Kim Y."/>
            <person name="Won Y.J."/>
        </authorList>
    </citation>
    <scope>NUCLEOTIDE SEQUENCE [LARGE SCALE GENOMIC DNA]</scope>
    <source>
        <strain evidence="7">Wonlab-2016</strain>
    </source>
</reference>
<dbReference type="GO" id="GO:0005525">
    <property type="term" value="F:GTP binding"/>
    <property type="evidence" value="ECO:0007669"/>
    <property type="project" value="UniProtKB-KW"/>
</dbReference>
<evidence type="ECO:0000313" key="7">
    <source>
        <dbReference type="EMBL" id="KAK7480059.1"/>
    </source>
</evidence>
<dbReference type="AlphaFoldDB" id="A0ABD0JZC7"/>
<feature type="domain" description="Caspase family p10" evidence="5">
    <location>
        <begin position="57"/>
        <end position="140"/>
    </location>
</feature>
<protein>
    <recommendedName>
        <fullName evidence="9">AIG1-type G domain-containing protein</fullName>
    </recommendedName>
</protein>
<organism evidence="7 8">
    <name type="scientific">Batillaria attramentaria</name>
    <dbReference type="NCBI Taxonomy" id="370345"/>
    <lineage>
        <taxon>Eukaryota</taxon>
        <taxon>Metazoa</taxon>
        <taxon>Spiralia</taxon>
        <taxon>Lophotrochozoa</taxon>
        <taxon>Mollusca</taxon>
        <taxon>Gastropoda</taxon>
        <taxon>Caenogastropoda</taxon>
        <taxon>Sorbeoconcha</taxon>
        <taxon>Cerithioidea</taxon>
        <taxon>Batillariidae</taxon>
        <taxon>Batillaria</taxon>
    </lineage>
</organism>
<dbReference type="Pfam" id="PF00656">
    <property type="entry name" value="Peptidase_C14"/>
    <property type="match status" value="1"/>
</dbReference>
<evidence type="ECO:0000313" key="8">
    <source>
        <dbReference type="Proteomes" id="UP001519460"/>
    </source>
</evidence>